<dbReference type="PANTHER" id="PTHR47425:SF2">
    <property type="entry name" value="FARB-RELATED"/>
    <property type="match status" value="1"/>
</dbReference>
<dbReference type="Gene3D" id="4.10.240.10">
    <property type="entry name" value="Zn(2)-C6 fungal-type DNA-binding domain"/>
    <property type="match status" value="1"/>
</dbReference>
<keyword evidence="4" id="KW-0539">Nucleus</keyword>
<dbReference type="PROSITE" id="PS50048">
    <property type="entry name" value="ZN2_CY6_FUNGAL_2"/>
    <property type="match status" value="1"/>
</dbReference>
<dbReference type="VEuPathDB" id="FungiDB:Z517_06085"/>
<dbReference type="AlphaFoldDB" id="A0A0D2GF96"/>
<dbReference type="Proteomes" id="UP000053029">
    <property type="component" value="Unassembled WGS sequence"/>
</dbReference>
<dbReference type="HOGENOM" id="CLU_2121115_0_0_1"/>
<evidence type="ECO:0000256" key="2">
    <source>
        <dbReference type="ARBA" id="ARBA00023125"/>
    </source>
</evidence>
<evidence type="ECO:0000256" key="4">
    <source>
        <dbReference type="ARBA" id="ARBA00023242"/>
    </source>
</evidence>
<evidence type="ECO:0000313" key="8">
    <source>
        <dbReference type="Proteomes" id="UP000053029"/>
    </source>
</evidence>
<keyword evidence="2" id="KW-0238">DNA-binding</keyword>
<evidence type="ECO:0000256" key="3">
    <source>
        <dbReference type="ARBA" id="ARBA00023163"/>
    </source>
</evidence>
<accession>A0A0D2GF96</accession>
<reference evidence="7 8" key="1">
    <citation type="submission" date="2015-01" db="EMBL/GenBank/DDBJ databases">
        <title>The Genome Sequence of Fonsecaea pedrosoi CBS 271.37.</title>
        <authorList>
            <consortium name="The Broad Institute Genomics Platform"/>
            <person name="Cuomo C."/>
            <person name="de Hoog S."/>
            <person name="Gorbushina A."/>
            <person name="Stielow B."/>
            <person name="Teixiera M."/>
            <person name="Abouelleil A."/>
            <person name="Chapman S.B."/>
            <person name="Priest M."/>
            <person name="Young S.K."/>
            <person name="Wortman J."/>
            <person name="Nusbaum C."/>
            <person name="Birren B."/>
        </authorList>
    </citation>
    <scope>NUCLEOTIDE SEQUENCE [LARGE SCALE GENOMIC DNA]</scope>
    <source>
        <strain evidence="7 8">CBS 271.37</strain>
    </source>
</reference>
<dbReference type="PROSITE" id="PS00463">
    <property type="entry name" value="ZN2_CY6_FUNGAL_1"/>
    <property type="match status" value="1"/>
</dbReference>
<dbReference type="EMBL" id="KN846972">
    <property type="protein sequence ID" value="KIW79473.1"/>
    <property type="molecule type" value="Genomic_DNA"/>
</dbReference>
<organism evidence="7 8">
    <name type="scientific">Fonsecaea pedrosoi CBS 271.37</name>
    <dbReference type="NCBI Taxonomy" id="1442368"/>
    <lineage>
        <taxon>Eukaryota</taxon>
        <taxon>Fungi</taxon>
        <taxon>Dikarya</taxon>
        <taxon>Ascomycota</taxon>
        <taxon>Pezizomycotina</taxon>
        <taxon>Eurotiomycetes</taxon>
        <taxon>Chaetothyriomycetidae</taxon>
        <taxon>Chaetothyriales</taxon>
        <taxon>Herpotrichiellaceae</taxon>
        <taxon>Fonsecaea</taxon>
    </lineage>
</organism>
<name>A0A0D2GF96_9EURO</name>
<keyword evidence="3" id="KW-0804">Transcription</keyword>
<keyword evidence="1" id="KW-0805">Transcription regulation</keyword>
<proteinExistence type="predicted"/>
<dbReference type="InterPro" id="IPR001138">
    <property type="entry name" value="Zn2Cys6_DnaBD"/>
</dbReference>
<dbReference type="SMART" id="SM00066">
    <property type="entry name" value="GAL4"/>
    <property type="match status" value="1"/>
</dbReference>
<gene>
    <name evidence="7" type="ORF">Z517_06085</name>
</gene>
<keyword evidence="8" id="KW-1185">Reference proteome</keyword>
<evidence type="ECO:0000313" key="7">
    <source>
        <dbReference type="EMBL" id="KIW79473.1"/>
    </source>
</evidence>
<dbReference type="GO" id="GO:0000981">
    <property type="term" value="F:DNA-binding transcription factor activity, RNA polymerase II-specific"/>
    <property type="evidence" value="ECO:0007669"/>
    <property type="project" value="InterPro"/>
</dbReference>
<dbReference type="SUPFAM" id="SSF57701">
    <property type="entry name" value="Zn2/Cys6 DNA-binding domain"/>
    <property type="match status" value="1"/>
</dbReference>
<dbReference type="GO" id="GO:0008270">
    <property type="term" value="F:zinc ion binding"/>
    <property type="evidence" value="ECO:0007669"/>
    <property type="project" value="InterPro"/>
</dbReference>
<protein>
    <submittedName>
        <fullName evidence="7">Unplaced genomic scaffold supercont1.4, whole genome shotgun sequence</fullName>
    </submittedName>
</protein>
<dbReference type="RefSeq" id="XP_013283281.1">
    <property type="nucleotide sequence ID" value="XM_013427827.1"/>
</dbReference>
<feature type="domain" description="Zn(2)-C6 fungal-type" evidence="6">
    <location>
        <begin position="42"/>
        <end position="74"/>
    </location>
</feature>
<dbReference type="GeneID" id="25305575"/>
<dbReference type="GO" id="GO:0003677">
    <property type="term" value="F:DNA binding"/>
    <property type="evidence" value="ECO:0007669"/>
    <property type="project" value="UniProtKB-KW"/>
</dbReference>
<evidence type="ECO:0000259" key="6">
    <source>
        <dbReference type="PROSITE" id="PS50048"/>
    </source>
</evidence>
<evidence type="ECO:0000256" key="1">
    <source>
        <dbReference type="ARBA" id="ARBA00023015"/>
    </source>
</evidence>
<dbReference type="InterPro" id="IPR052761">
    <property type="entry name" value="Fungal_Detox/Toxin_TFs"/>
</dbReference>
<feature type="region of interest" description="Disordered" evidence="5">
    <location>
        <begin position="90"/>
        <end position="114"/>
    </location>
</feature>
<dbReference type="PANTHER" id="PTHR47425">
    <property type="entry name" value="FARB-RELATED"/>
    <property type="match status" value="1"/>
</dbReference>
<dbReference type="Pfam" id="PF00172">
    <property type="entry name" value="Zn_clus"/>
    <property type="match status" value="1"/>
</dbReference>
<dbReference type="InterPro" id="IPR036864">
    <property type="entry name" value="Zn2-C6_fun-type_DNA-bd_sf"/>
</dbReference>
<sequence length="114" mass="12548">MTMTAVDHSPLLDLAEVANNIRPPPLTEGRSDATPRKRARIACSSCHSRKVRCNIVQHGPPCWNCRQDGSKCIVPPPKVRGQMYSLKETTKKTATNTGSKIGYSSHDWLAPGQH</sequence>
<evidence type="ECO:0000256" key="5">
    <source>
        <dbReference type="SAM" id="MobiDB-lite"/>
    </source>
</evidence>
<dbReference type="CDD" id="cd00067">
    <property type="entry name" value="GAL4"/>
    <property type="match status" value="1"/>
</dbReference>
<dbReference type="STRING" id="1442368.A0A0D2GF96"/>